<dbReference type="PRINTS" id="PR00416">
    <property type="entry name" value="EUTPISMRASEI"/>
</dbReference>
<dbReference type="EMBL" id="AVPL01000079">
    <property type="protein sequence ID" value="KGN39686.1"/>
    <property type="molecule type" value="Genomic_DNA"/>
</dbReference>
<dbReference type="InterPro" id="IPR035447">
    <property type="entry name" value="DNA_topo_I_N_sf"/>
</dbReference>
<organism evidence="9 10">
    <name type="scientific">Knoellia aerolata DSM 18566</name>
    <dbReference type="NCBI Taxonomy" id="1385519"/>
    <lineage>
        <taxon>Bacteria</taxon>
        <taxon>Bacillati</taxon>
        <taxon>Actinomycetota</taxon>
        <taxon>Actinomycetes</taxon>
        <taxon>Micrococcales</taxon>
        <taxon>Intrasporangiaceae</taxon>
        <taxon>Knoellia</taxon>
    </lineage>
</organism>
<proteinExistence type="inferred from homology"/>
<keyword evidence="6 9" id="KW-0413">Isomerase</keyword>
<evidence type="ECO:0000256" key="6">
    <source>
        <dbReference type="ARBA" id="ARBA00023235"/>
    </source>
</evidence>
<dbReference type="SUPFAM" id="SSF56349">
    <property type="entry name" value="DNA breaking-rejoining enzymes"/>
    <property type="match status" value="1"/>
</dbReference>
<keyword evidence="5" id="KW-0238">DNA-binding</keyword>
<feature type="domain" description="DNA topoisomerase IB N-terminal" evidence="8">
    <location>
        <begin position="30"/>
        <end position="77"/>
    </location>
</feature>
<comment type="caution">
    <text evidence="9">The sequence shown here is derived from an EMBL/GenBank/DDBJ whole genome shotgun (WGS) entry which is preliminary data.</text>
</comment>
<dbReference type="AlphaFoldDB" id="A0A0A0JVM7"/>
<evidence type="ECO:0000256" key="4">
    <source>
        <dbReference type="ARBA" id="ARBA00023029"/>
    </source>
</evidence>
<evidence type="ECO:0000256" key="1">
    <source>
        <dbReference type="ARBA" id="ARBA00000213"/>
    </source>
</evidence>
<dbReference type="Pfam" id="PF21338">
    <property type="entry name" value="Top1B_N_bact"/>
    <property type="match status" value="1"/>
</dbReference>
<dbReference type="EC" id="5.6.2.1" evidence="3"/>
<dbReference type="InterPro" id="IPR014711">
    <property type="entry name" value="TopoI_cat_a-hlx-sub_euk"/>
</dbReference>
<accession>A0A0A0JVM7</accession>
<evidence type="ECO:0000259" key="8">
    <source>
        <dbReference type="Pfam" id="PF21338"/>
    </source>
</evidence>
<dbReference type="SUPFAM" id="SSF55869">
    <property type="entry name" value="DNA topoisomerase I domain"/>
    <property type="match status" value="1"/>
</dbReference>
<keyword evidence="4" id="KW-0799">Topoisomerase</keyword>
<reference evidence="9 10" key="1">
    <citation type="submission" date="2013-08" db="EMBL/GenBank/DDBJ databases">
        <title>The genome sequence of Knoellia aerolata.</title>
        <authorList>
            <person name="Zhu W."/>
            <person name="Wang G."/>
        </authorList>
    </citation>
    <scope>NUCLEOTIDE SEQUENCE [LARGE SCALE GENOMIC DNA]</scope>
    <source>
        <strain evidence="9 10">DSM 18566</strain>
    </source>
</reference>
<dbReference type="Gene3D" id="3.90.15.10">
    <property type="entry name" value="Topoisomerase I, Chain A, domain 3"/>
    <property type="match status" value="1"/>
</dbReference>
<name>A0A0A0JVM7_9MICO</name>
<dbReference type="Proteomes" id="UP000030013">
    <property type="component" value="Unassembled WGS sequence"/>
</dbReference>
<evidence type="ECO:0000313" key="9">
    <source>
        <dbReference type="EMBL" id="KGN39686.1"/>
    </source>
</evidence>
<evidence type="ECO:0000313" key="10">
    <source>
        <dbReference type="Proteomes" id="UP000030013"/>
    </source>
</evidence>
<dbReference type="Gene3D" id="3.30.66.10">
    <property type="entry name" value="DNA topoisomerase I domain"/>
    <property type="match status" value="1"/>
</dbReference>
<feature type="domain" description="DNA topoisomerase I catalytic core eukaryotic-type" evidence="7">
    <location>
        <begin position="90"/>
        <end position="297"/>
    </location>
</feature>
<dbReference type="InterPro" id="IPR011010">
    <property type="entry name" value="DNA_brk_join_enz"/>
</dbReference>
<dbReference type="Gene3D" id="1.10.132.120">
    <property type="match status" value="1"/>
</dbReference>
<dbReference type="InterPro" id="IPR001631">
    <property type="entry name" value="TopoI"/>
</dbReference>
<gene>
    <name evidence="9" type="ORF">N801_16070</name>
</gene>
<dbReference type="InterPro" id="IPR049331">
    <property type="entry name" value="Top1B_N_bact"/>
</dbReference>
<protein>
    <recommendedName>
        <fullName evidence="3">DNA topoisomerase</fullName>
        <ecNumber evidence="3">5.6.2.1</ecNumber>
    </recommendedName>
</protein>
<dbReference type="eggNOG" id="COG3569">
    <property type="taxonomic scope" value="Bacteria"/>
</dbReference>
<dbReference type="PROSITE" id="PS52038">
    <property type="entry name" value="TOPO_IB_2"/>
    <property type="match status" value="1"/>
</dbReference>
<sequence>MLAWQGHVMARLRTVSPRSRGWTRRRAGTGFTYLDSDGARLPADEVERIRSLAIPPAWEEVWICPVANGHIQAVGTDAAGRRQYLYHPVWRERRDREKFDRITAVASRLPAARRRVARDLERDGTPLVKATAAAVRLLDRGYFRIGSDTYTDENGSFGLTTLERSHVRKERGLLVFRFVGKSSIEHVIEIDDPAAIRALEPMRRRRTTSQRLLAYESDGRWCDLTAPDVNAYLADLLGGDLTAKDFRTWHATVLAALSLAESDEEGDTVTSRRRAVKAAIAEVAEYLGNTPTIAKNSYVDPRVIDEYESGQTIGVEPGRFRSPERRQTAAEKALLDLLTG</sequence>
<evidence type="ECO:0000256" key="2">
    <source>
        <dbReference type="ARBA" id="ARBA00006645"/>
    </source>
</evidence>
<dbReference type="GO" id="GO:0003917">
    <property type="term" value="F:DNA topoisomerase type I (single strand cut, ATP-independent) activity"/>
    <property type="evidence" value="ECO:0007669"/>
    <property type="project" value="UniProtKB-EC"/>
</dbReference>
<comment type="catalytic activity">
    <reaction evidence="1">
        <text>ATP-independent breakage of single-stranded DNA, followed by passage and rejoining.</text>
        <dbReference type="EC" id="5.6.2.1"/>
    </reaction>
</comment>
<dbReference type="InterPro" id="IPR013500">
    <property type="entry name" value="TopoI_cat_euk"/>
</dbReference>
<dbReference type="Pfam" id="PF01028">
    <property type="entry name" value="Topoisom_I"/>
    <property type="match status" value="1"/>
</dbReference>
<evidence type="ECO:0000256" key="3">
    <source>
        <dbReference type="ARBA" id="ARBA00012891"/>
    </source>
</evidence>
<evidence type="ECO:0000256" key="5">
    <source>
        <dbReference type="ARBA" id="ARBA00023125"/>
    </source>
</evidence>
<dbReference type="GO" id="GO:0006265">
    <property type="term" value="P:DNA topological change"/>
    <property type="evidence" value="ECO:0007669"/>
    <property type="project" value="InterPro"/>
</dbReference>
<comment type="similarity">
    <text evidence="2">Belongs to the type IB topoisomerase family.</text>
</comment>
<dbReference type="STRING" id="1385519.N801_16070"/>
<dbReference type="GO" id="GO:0003677">
    <property type="term" value="F:DNA binding"/>
    <property type="evidence" value="ECO:0007669"/>
    <property type="project" value="UniProtKB-KW"/>
</dbReference>
<evidence type="ECO:0000259" key="7">
    <source>
        <dbReference type="Pfam" id="PF01028"/>
    </source>
</evidence>
<keyword evidence="10" id="KW-1185">Reference proteome</keyword>